<dbReference type="AlphaFoldDB" id="A0A9N9CJ14"/>
<dbReference type="Pfam" id="PF24764">
    <property type="entry name" value="rva_4"/>
    <property type="match status" value="1"/>
</dbReference>
<evidence type="ECO:0000313" key="3">
    <source>
        <dbReference type="EMBL" id="CAG8605407.1"/>
    </source>
</evidence>
<sequence length="184" mass="21579">NARDAFINSENSDYIQTYINQIERLYIIFNYLLISIEFNYPTYSLILYQLSLINGIKENLENKLVQLSDEESSVELLIYVKLSEEIAKILNVSSKTITRRRDKLNIRVEEIYTIFSNDELDYEILSIKEQQPNAEQVIIMGPNALWYINGNYKLIYWKFVIHGVIDVPSRVRDDREGENVAVAE</sequence>
<reference evidence="3" key="1">
    <citation type="submission" date="2021-06" db="EMBL/GenBank/DDBJ databases">
        <authorList>
            <person name="Kallberg Y."/>
            <person name="Tangrot J."/>
            <person name="Rosling A."/>
        </authorList>
    </citation>
    <scope>NUCLEOTIDE SEQUENCE</scope>
    <source>
        <strain evidence="3">AZ414A</strain>
    </source>
</reference>
<organism evidence="3 4">
    <name type="scientific">Diversispora eburnea</name>
    <dbReference type="NCBI Taxonomy" id="1213867"/>
    <lineage>
        <taxon>Eukaryota</taxon>
        <taxon>Fungi</taxon>
        <taxon>Fungi incertae sedis</taxon>
        <taxon>Mucoromycota</taxon>
        <taxon>Glomeromycotina</taxon>
        <taxon>Glomeromycetes</taxon>
        <taxon>Diversisporales</taxon>
        <taxon>Diversisporaceae</taxon>
        <taxon>Diversispora</taxon>
    </lineage>
</organism>
<keyword evidence="4" id="KW-1185">Reference proteome</keyword>
<comment type="caution">
    <text evidence="3">The sequence shown here is derived from an EMBL/GenBank/DDBJ whole genome shotgun (WGS) entry which is preliminary data.</text>
</comment>
<dbReference type="OrthoDB" id="2323107at2759"/>
<feature type="coiled-coil region" evidence="1">
    <location>
        <begin position="50"/>
        <end position="77"/>
    </location>
</feature>
<name>A0A9N9CJ14_9GLOM</name>
<feature type="non-terminal residue" evidence="3">
    <location>
        <position position="184"/>
    </location>
</feature>
<feature type="domain" description="Integrase core" evidence="2">
    <location>
        <begin position="140"/>
        <end position="170"/>
    </location>
</feature>
<keyword evidence="1" id="KW-0175">Coiled coil</keyword>
<dbReference type="InterPro" id="IPR058913">
    <property type="entry name" value="Integrase_dom_put"/>
</dbReference>
<gene>
    <name evidence="3" type="ORF">DEBURN_LOCUS9724</name>
</gene>
<evidence type="ECO:0000259" key="2">
    <source>
        <dbReference type="Pfam" id="PF24764"/>
    </source>
</evidence>
<evidence type="ECO:0000256" key="1">
    <source>
        <dbReference type="SAM" id="Coils"/>
    </source>
</evidence>
<protein>
    <submittedName>
        <fullName evidence="3">11358_t:CDS:1</fullName>
    </submittedName>
</protein>
<proteinExistence type="predicted"/>
<evidence type="ECO:0000313" key="4">
    <source>
        <dbReference type="Proteomes" id="UP000789706"/>
    </source>
</evidence>
<dbReference type="EMBL" id="CAJVPK010002061">
    <property type="protein sequence ID" value="CAG8605407.1"/>
    <property type="molecule type" value="Genomic_DNA"/>
</dbReference>
<dbReference type="Proteomes" id="UP000789706">
    <property type="component" value="Unassembled WGS sequence"/>
</dbReference>
<accession>A0A9N9CJ14</accession>